<name>A0A9X9AHA7_BACCE</name>
<sequence>MNSLLLFKARYYCRFLSVSRYILIIADIFQVALIYFEMRRYILIIADIFSCTNGFYEKRS</sequence>
<dbReference type="Proteomes" id="UP000308444">
    <property type="component" value="Unassembled WGS sequence"/>
</dbReference>
<comment type="caution">
    <text evidence="2">The sequence shown here is derived from an EMBL/GenBank/DDBJ whole genome shotgun (WGS) entry which is preliminary data.</text>
</comment>
<dbReference type="EMBL" id="SZOH01000076">
    <property type="protein sequence ID" value="TKJ08233.1"/>
    <property type="molecule type" value="Genomic_DNA"/>
</dbReference>
<accession>A0A9X9AHA7</accession>
<reference evidence="2 3" key="1">
    <citation type="journal article" date="2019" name="Environ. Microbiol.">
        <title>An active ?-lactamase is a part of an orchestrated cell wall stress resistance network of Bacillus subtilis and related rhizosphere species.</title>
        <authorList>
            <person name="Bucher T."/>
            <person name="Keren-Paz A."/>
            <person name="Hausser J."/>
            <person name="Olender T."/>
            <person name="Cytryn E."/>
            <person name="Kolodkin-Gal I."/>
        </authorList>
    </citation>
    <scope>NUCLEOTIDE SEQUENCE [LARGE SCALE GENOMIC DNA]</scope>
    <source>
        <strain evidence="2 3">I32</strain>
    </source>
</reference>
<feature type="transmembrane region" description="Helical" evidence="1">
    <location>
        <begin position="12"/>
        <end position="35"/>
    </location>
</feature>
<proteinExistence type="predicted"/>
<evidence type="ECO:0000313" key="2">
    <source>
        <dbReference type="EMBL" id="TKJ08233.1"/>
    </source>
</evidence>
<protein>
    <submittedName>
        <fullName evidence="2">Uncharacterized protein</fullName>
    </submittedName>
</protein>
<keyword evidence="1" id="KW-0812">Transmembrane</keyword>
<organism evidence="2 3">
    <name type="scientific">Bacillus cereus</name>
    <dbReference type="NCBI Taxonomy" id="1396"/>
    <lineage>
        <taxon>Bacteria</taxon>
        <taxon>Bacillati</taxon>
        <taxon>Bacillota</taxon>
        <taxon>Bacilli</taxon>
        <taxon>Bacillales</taxon>
        <taxon>Bacillaceae</taxon>
        <taxon>Bacillus</taxon>
        <taxon>Bacillus cereus group</taxon>
    </lineage>
</organism>
<gene>
    <name evidence="2" type="ORF">FC695_01465</name>
</gene>
<keyword evidence="1" id="KW-0472">Membrane</keyword>
<dbReference type="AlphaFoldDB" id="A0A9X9AHA7"/>
<evidence type="ECO:0000256" key="1">
    <source>
        <dbReference type="SAM" id="Phobius"/>
    </source>
</evidence>
<evidence type="ECO:0000313" key="3">
    <source>
        <dbReference type="Proteomes" id="UP000308444"/>
    </source>
</evidence>
<keyword evidence="1" id="KW-1133">Transmembrane helix</keyword>